<dbReference type="Gene3D" id="2.70.98.70">
    <property type="match status" value="1"/>
</dbReference>
<feature type="compositionally biased region" description="Low complexity" evidence="5">
    <location>
        <begin position="595"/>
        <end position="610"/>
    </location>
</feature>
<keyword evidence="2" id="KW-0732">Signal</keyword>
<feature type="region of interest" description="Disordered" evidence="5">
    <location>
        <begin position="565"/>
        <end position="613"/>
    </location>
</feature>
<accession>A0A1A5YTV1</accession>
<evidence type="ECO:0000259" key="6">
    <source>
        <dbReference type="Pfam" id="PF07940"/>
    </source>
</evidence>
<evidence type="ECO:0000313" key="9">
    <source>
        <dbReference type="Proteomes" id="UP000092024"/>
    </source>
</evidence>
<dbReference type="InterPro" id="IPR012480">
    <property type="entry name" value="Hepar_II_III_C"/>
</dbReference>
<keyword evidence="9" id="KW-1185">Reference proteome</keyword>
<evidence type="ECO:0000313" key="8">
    <source>
        <dbReference type="EMBL" id="OBR69047.1"/>
    </source>
</evidence>
<dbReference type="OrthoDB" id="7335480at2"/>
<gene>
    <name evidence="8" type="ORF">A7K91_11085</name>
</gene>
<dbReference type="RefSeq" id="WP_068678719.1">
    <property type="nucleotide sequence ID" value="NZ_LYPA01000022.1"/>
</dbReference>
<organism evidence="8 9">
    <name type="scientific">Paenibacillus oryzae</name>
    <dbReference type="NCBI Taxonomy" id="1844972"/>
    <lineage>
        <taxon>Bacteria</taxon>
        <taxon>Bacillati</taxon>
        <taxon>Bacillota</taxon>
        <taxon>Bacilli</taxon>
        <taxon>Bacillales</taxon>
        <taxon>Paenibacillaceae</taxon>
        <taxon>Paenibacillus</taxon>
    </lineage>
</organism>
<name>A0A1A5YTV1_9BACL</name>
<dbReference type="Gene3D" id="1.50.10.100">
    <property type="entry name" value="Chondroitin AC/alginate lyase"/>
    <property type="match status" value="1"/>
</dbReference>
<dbReference type="Pfam" id="PF16889">
    <property type="entry name" value="Hepar_II_III_N"/>
    <property type="match status" value="1"/>
</dbReference>
<evidence type="ECO:0000256" key="3">
    <source>
        <dbReference type="ARBA" id="ARBA00022764"/>
    </source>
</evidence>
<dbReference type="Pfam" id="PF07940">
    <property type="entry name" value="Hepar_II_III_C"/>
    <property type="match status" value="1"/>
</dbReference>
<evidence type="ECO:0000256" key="5">
    <source>
        <dbReference type="SAM" id="MobiDB-lite"/>
    </source>
</evidence>
<dbReference type="SUPFAM" id="SSF48230">
    <property type="entry name" value="Chondroitin AC/alginate lyase"/>
    <property type="match status" value="1"/>
</dbReference>
<proteinExistence type="predicted"/>
<dbReference type="PANTHER" id="PTHR39210:SF1">
    <property type="entry name" value="HEPARIN-SULFATE LYASE"/>
    <property type="match status" value="1"/>
</dbReference>
<sequence length="709" mass="79404">MGAVEDYLFFEPGQRAEWGKTFARLFPVQAKQAIIEAERWCQSGEILWKNQLIDLGTPINWLYNPTGDKEFTWGINRFKHLRSLGIAYACTGDEKYAAKALEHILSWIETQPCPHGLPAEELTYFQRPGPWRLLETGLRLRQWTYAYHFFDGSDSWTEEGKSRFLASVKEHAHFLADYKASIEINHSIMHMIGLLSAALTFHSWEESGEWTKTAIRRLEECIAVQVLPDGVHAELTPHYHMVSLELFVDCAVMLKKRGMSFSERYEDILAGMARFAYSMKRQDGSMAPFADSFANQPPDLNAAALYYKRPELLLHDQLHEQMWTVGPDDIHALVAAAEETAGLNREAAWNVKAGEATTTGVATEPNASADKSMEAGEAPRNSLVELPFAFPHAGYYGLGGGGQQMIFDAGALGGPHGHADALSFELCAFGEALFVDPGTYTYMENPWRRYFKSTAAHNTVLVDGQDQTPYLRTQRWGAPEASVALVRWEPEQGLICAEHDGYALRGVMHRRAVWFLDSGEWVILDRLAAEAGTEHVYQHRLHARLLEWDVKRLNADTGGQQETVCYYADGSGPDIGTERQKAEPQKTQPQKSEAQKTQPQTQPQTEAQKTGLQAPQLQGCELLLFGPQGMELDVEDSWESVHPMTMTPLKVVQGLSASDKGSWFATVIKPHAGSKGLEPSHWRIQQDEAGSPALLLRRNGEEKTFVLPE</sequence>
<evidence type="ECO:0000259" key="7">
    <source>
        <dbReference type="Pfam" id="PF16889"/>
    </source>
</evidence>
<dbReference type="Proteomes" id="UP000092024">
    <property type="component" value="Unassembled WGS sequence"/>
</dbReference>
<dbReference type="PANTHER" id="PTHR39210">
    <property type="entry name" value="HEPARIN-SULFATE LYASE"/>
    <property type="match status" value="1"/>
</dbReference>
<comment type="caution">
    <text evidence="8">The sequence shown here is derived from an EMBL/GenBank/DDBJ whole genome shotgun (WGS) entry which is preliminary data.</text>
</comment>
<keyword evidence="3" id="KW-0574">Periplasm</keyword>
<evidence type="ECO:0000256" key="1">
    <source>
        <dbReference type="ARBA" id="ARBA00004418"/>
    </source>
</evidence>
<feature type="domain" description="Heparinase II/III-like C-terminal" evidence="6">
    <location>
        <begin position="387"/>
        <end position="583"/>
    </location>
</feature>
<dbReference type="AlphaFoldDB" id="A0A1A5YTV1"/>
<dbReference type="InterPro" id="IPR031680">
    <property type="entry name" value="Hepar_II_III_N"/>
</dbReference>
<feature type="domain" description="Heparin-sulfate lyase N-terminal" evidence="7">
    <location>
        <begin position="52"/>
        <end position="296"/>
    </location>
</feature>
<protein>
    <submittedName>
        <fullName evidence="8">Uncharacterized protein</fullName>
    </submittedName>
</protein>
<keyword evidence="4" id="KW-0456">Lyase</keyword>
<reference evidence="8 9" key="1">
    <citation type="submission" date="2016-05" db="EMBL/GenBank/DDBJ databases">
        <title>Paenibacillus oryzae. sp. nov., isolated from the rice root.</title>
        <authorList>
            <person name="Zhang J."/>
            <person name="Zhang X."/>
        </authorList>
    </citation>
    <scope>NUCLEOTIDE SEQUENCE [LARGE SCALE GENOMIC DNA]</scope>
    <source>
        <strain evidence="8 9">1DrF-4</strain>
    </source>
</reference>
<dbReference type="EMBL" id="LYPA01000022">
    <property type="protein sequence ID" value="OBR69047.1"/>
    <property type="molecule type" value="Genomic_DNA"/>
</dbReference>
<dbReference type="STRING" id="1844972.A7K91_11085"/>
<evidence type="ECO:0000256" key="4">
    <source>
        <dbReference type="ARBA" id="ARBA00023239"/>
    </source>
</evidence>
<comment type="subcellular location">
    <subcellularLocation>
        <location evidence="1">Periplasm</location>
    </subcellularLocation>
</comment>
<dbReference type="InterPro" id="IPR008929">
    <property type="entry name" value="Chondroitin_lyas"/>
</dbReference>
<dbReference type="GO" id="GO:0016829">
    <property type="term" value="F:lyase activity"/>
    <property type="evidence" value="ECO:0007669"/>
    <property type="project" value="UniProtKB-KW"/>
</dbReference>
<dbReference type="GO" id="GO:0042597">
    <property type="term" value="C:periplasmic space"/>
    <property type="evidence" value="ECO:0007669"/>
    <property type="project" value="UniProtKB-SubCell"/>
</dbReference>
<evidence type="ECO:0000256" key="2">
    <source>
        <dbReference type="ARBA" id="ARBA00022729"/>
    </source>
</evidence>